<comment type="subunit">
    <text evidence="11">Homodimer.</text>
</comment>
<accession>A0ABS8D7Y8</accession>
<protein>
    <recommendedName>
        <fullName evidence="4 11">GMP synthase [glutamine-hydrolyzing]</fullName>
        <ecNumber evidence="3 11">6.3.5.2</ecNumber>
    </recommendedName>
    <alternativeName>
        <fullName evidence="11">GMP synthetase</fullName>
    </alternativeName>
    <alternativeName>
        <fullName evidence="11">Glutamine amidotransferase</fullName>
    </alternativeName>
</protein>
<dbReference type="NCBIfam" id="TIGR00884">
    <property type="entry name" value="guaA_Cterm"/>
    <property type="match status" value="1"/>
</dbReference>
<keyword evidence="6 11" id="KW-0547">Nucleotide-binding</keyword>
<dbReference type="GO" id="GO:0003922">
    <property type="term" value="F:GMP synthase (glutamine-hydrolyzing) activity"/>
    <property type="evidence" value="ECO:0007669"/>
    <property type="project" value="UniProtKB-EC"/>
</dbReference>
<evidence type="ECO:0000256" key="3">
    <source>
        <dbReference type="ARBA" id="ARBA00012746"/>
    </source>
</evidence>
<evidence type="ECO:0000256" key="6">
    <source>
        <dbReference type="ARBA" id="ARBA00022741"/>
    </source>
</evidence>
<evidence type="ECO:0000256" key="9">
    <source>
        <dbReference type="ARBA" id="ARBA00022840"/>
    </source>
</evidence>
<comment type="pathway">
    <text evidence="2 11">Purine metabolism; GMP biosynthesis; GMP from XMP (L-Gln route): step 1/1.</text>
</comment>
<dbReference type="InterPro" id="IPR025777">
    <property type="entry name" value="GMPS_ATP_PPase_dom"/>
</dbReference>
<dbReference type="PROSITE" id="PS51553">
    <property type="entry name" value="GMPS_ATP_PPASE"/>
    <property type="match status" value="1"/>
</dbReference>
<dbReference type="EC" id="6.3.5.2" evidence="3 11"/>
<name>A0ABS8D7Y8_9NEIS</name>
<evidence type="ECO:0000256" key="1">
    <source>
        <dbReference type="ARBA" id="ARBA00002332"/>
    </source>
</evidence>
<comment type="catalytic activity">
    <reaction evidence="11">
        <text>XMP + L-glutamine + ATP + H2O = GMP + L-glutamate + AMP + diphosphate + 2 H(+)</text>
        <dbReference type="Rhea" id="RHEA:11680"/>
        <dbReference type="ChEBI" id="CHEBI:15377"/>
        <dbReference type="ChEBI" id="CHEBI:15378"/>
        <dbReference type="ChEBI" id="CHEBI:29985"/>
        <dbReference type="ChEBI" id="CHEBI:30616"/>
        <dbReference type="ChEBI" id="CHEBI:33019"/>
        <dbReference type="ChEBI" id="CHEBI:57464"/>
        <dbReference type="ChEBI" id="CHEBI:58115"/>
        <dbReference type="ChEBI" id="CHEBI:58359"/>
        <dbReference type="ChEBI" id="CHEBI:456215"/>
        <dbReference type="EC" id="6.3.5.2"/>
    </reaction>
</comment>
<dbReference type="PROSITE" id="PS51273">
    <property type="entry name" value="GATASE_TYPE_1"/>
    <property type="match status" value="1"/>
</dbReference>
<reference evidence="14" key="1">
    <citation type="submission" date="2021-10" db="EMBL/GenBank/DDBJ databases">
        <title>The complete genome sequence of Leeia sp. TBRC 13508.</title>
        <authorList>
            <person name="Charoenyingcharoen P."/>
            <person name="Yukphan P."/>
        </authorList>
    </citation>
    <scope>NUCLEOTIDE SEQUENCE</scope>
    <source>
        <strain evidence="14">TBRC 13508</strain>
    </source>
</reference>
<keyword evidence="8 11" id="KW-0658">Purine biosynthesis</keyword>
<evidence type="ECO:0000256" key="2">
    <source>
        <dbReference type="ARBA" id="ARBA00005153"/>
    </source>
</evidence>
<gene>
    <name evidence="11 14" type="primary">guaA</name>
    <name evidence="14" type="ORF">LIN78_11900</name>
</gene>
<evidence type="ECO:0000313" key="14">
    <source>
        <dbReference type="EMBL" id="MCB6184247.1"/>
    </source>
</evidence>
<feature type="active site" evidence="11">
    <location>
        <position position="176"/>
    </location>
</feature>
<dbReference type="SUPFAM" id="SSF52402">
    <property type="entry name" value="Adenine nucleotide alpha hydrolases-like"/>
    <property type="match status" value="1"/>
</dbReference>
<dbReference type="HAMAP" id="MF_00344">
    <property type="entry name" value="GMP_synthase"/>
    <property type="match status" value="1"/>
</dbReference>
<organism evidence="14 15">
    <name type="scientific">Leeia speluncae</name>
    <dbReference type="NCBI Taxonomy" id="2884804"/>
    <lineage>
        <taxon>Bacteria</taxon>
        <taxon>Pseudomonadati</taxon>
        <taxon>Pseudomonadota</taxon>
        <taxon>Betaproteobacteria</taxon>
        <taxon>Neisseriales</taxon>
        <taxon>Leeiaceae</taxon>
        <taxon>Leeia</taxon>
    </lineage>
</organism>
<dbReference type="NCBIfam" id="NF000848">
    <property type="entry name" value="PRK00074.1"/>
    <property type="match status" value="1"/>
</dbReference>
<dbReference type="PRINTS" id="PR00096">
    <property type="entry name" value="GATASE"/>
</dbReference>
<keyword evidence="10 11" id="KW-0315">Glutamine amidotransferase</keyword>
<dbReference type="Gene3D" id="3.40.50.880">
    <property type="match status" value="1"/>
</dbReference>
<evidence type="ECO:0000256" key="5">
    <source>
        <dbReference type="ARBA" id="ARBA00022598"/>
    </source>
</evidence>
<evidence type="ECO:0000256" key="8">
    <source>
        <dbReference type="ARBA" id="ARBA00022755"/>
    </source>
</evidence>
<dbReference type="Pfam" id="PF02540">
    <property type="entry name" value="NAD_synthase"/>
    <property type="match status" value="1"/>
</dbReference>
<keyword evidence="5 11" id="KW-0436">Ligase</keyword>
<sequence>MDKILILDFGSQVTQLIARRVREAHVYSEIHPFDVTIDFIRDFAPKAIILSGGPNSVYESDYQADPALFELGVPVLGICYGMQWMAQSLGGKVESGNVREFGYAEIRARGHSALFRDIQDKTNDQGHGLLDVWMSHGDKVTAVPEGFKVIASNDSCPIAAIADEDRKFYAVQFHPEVTHTKQGTAMINRFVLEIAGAAPSWVMKDYIETAVARIREQVGSDEVILGLSGGVDSSVAAALIHRAIGDQLTCVFVDHGLLRYKEAEQVMEMFAGNLGVKVIHVNAAEDFMKHLEGVSDPEQKRKIIGREFVEVFQQESAKLPSAKWLAQGTIYPDVIESAGSKTKKAHTIKSHHNVGGLPDTLKLQLLEPLRELFKDEVRELGVALGLPPHMVYRHPFPGPGLGVRILGEVKSEFVGLLQRADAIFIEELRNFGWYDKTSQAFAVFLPVKSVGVMGDGRTYDYVVALRAVVTSDFMTAHWAELPYELLGRVSNRIINEVRGINRVVYDVSGKPPATIEWE</sequence>
<proteinExistence type="inferred from homology"/>
<dbReference type="NCBIfam" id="TIGR00888">
    <property type="entry name" value="guaA_Nterm"/>
    <property type="match status" value="1"/>
</dbReference>
<dbReference type="Gene3D" id="3.40.50.620">
    <property type="entry name" value="HUPs"/>
    <property type="match status" value="1"/>
</dbReference>
<comment type="function">
    <text evidence="1 11">Catalyzes the synthesis of GMP from XMP.</text>
</comment>
<dbReference type="InterPro" id="IPR017926">
    <property type="entry name" value="GATASE"/>
</dbReference>
<dbReference type="InterPro" id="IPR022955">
    <property type="entry name" value="GMP_synthase"/>
</dbReference>
<dbReference type="InterPro" id="IPR014729">
    <property type="entry name" value="Rossmann-like_a/b/a_fold"/>
</dbReference>
<keyword evidence="9 11" id="KW-0067">ATP-binding</keyword>
<dbReference type="InterPro" id="IPR001674">
    <property type="entry name" value="GMP_synth_C"/>
</dbReference>
<feature type="active site" description="Nucleophile" evidence="11">
    <location>
        <position position="79"/>
    </location>
</feature>
<dbReference type="InterPro" id="IPR022310">
    <property type="entry name" value="NAD/GMP_synthase"/>
</dbReference>
<dbReference type="PRINTS" id="PR00097">
    <property type="entry name" value="ANTSNTHASEII"/>
</dbReference>
<feature type="binding site" evidence="12">
    <location>
        <begin position="228"/>
        <end position="234"/>
    </location>
    <ligand>
        <name>ATP</name>
        <dbReference type="ChEBI" id="CHEBI:30616"/>
    </ligand>
</feature>
<dbReference type="RefSeq" id="WP_227181059.1">
    <property type="nucleotide sequence ID" value="NZ_JAJBZT010000006.1"/>
</dbReference>
<dbReference type="InterPro" id="IPR004739">
    <property type="entry name" value="GMP_synth_GATase"/>
</dbReference>
<dbReference type="EMBL" id="JAJBZT010000006">
    <property type="protein sequence ID" value="MCB6184247.1"/>
    <property type="molecule type" value="Genomic_DNA"/>
</dbReference>
<dbReference type="PANTHER" id="PTHR11922:SF2">
    <property type="entry name" value="GMP SYNTHASE [GLUTAMINE-HYDROLYZING]"/>
    <property type="match status" value="1"/>
</dbReference>
<dbReference type="SUPFAM" id="SSF54810">
    <property type="entry name" value="GMP synthetase C-terminal dimerisation domain"/>
    <property type="match status" value="1"/>
</dbReference>
<evidence type="ECO:0000256" key="12">
    <source>
        <dbReference type="PROSITE-ProRule" id="PRU00886"/>
    </source>
</evidence>
<keyword evidence="7 11" id="KW-0332">GMP biosynthesis</keyword>
<evidence type="ECO:0000256" key="11">
    <source>
        <dbReference type="HAMAP-Rule" id="MF_00344"/>
    </source>
</evidence>
<keyword evidence="15" id="KW-1185">Reference proteome</keyword>
<dbReference type="Gene3D" id="3.30.300.10">
    <property type="match status" value="1"/>
</dbReference>
<dbReference type="Pfam" id="PF00117">
    <property type="entry name" value="GATase"/>
    <property type="match status" value="1"/>
</dbReference>
<feature type="domain" description="GMPS ATP-PPase" evidence="13">
    <location>
        <begin position="201"/>
        <end position="393"/>
    </location>
</feature>
<evidence type="ECO:0000259" key="13">
    <source>
        <dbReference type="PROSITE" id="PS51553"/>
    </source>
</evidence>
<comment type="caution">
    <text evidence="14">The sequence shown here is derived from an EMBL/GenBank/DDBJ whole genome shotgun (WGS) entry which is preliminary data.</text>
</comment>
<dbReference type="InterPro" id="IPR029062">
    <property type="entry name" value="Class_I_gatase-like"/>
</dbReference>
<dbReference type="CDD" id="cd01997">
    <property type="entry name" value="GMP_synthase_C"/>
    <property type="match status" value="1"/>
</dbReference>
<evidence type="ECO:0000256" key="7">
    <source>
        <dbReference type="ARBA" id="ARBA00022749"/>
    </source>
</evidence>
<dbReference type="PANTHER" id="PTHR11922">
    <property type="entry name" value="GMP SYNTHASE-RELATED"/>
    <property type="match status" value="1"/>
</dbReference>
<dbReference type="SUPFAM" id="SSF52317">
    <property type="entry name" value="Class I glutamine amidotransferase-like"/>
    <property type="match status" value="1"/>
</dbReference>
<evidence type="ECO:0000313" key="15">
    <source>
        <dbReference type="Proteomes" id="UP001165395"/>
    </source>
</evidence>
<dbReference type="Proteomes" id="UP001165395">
    <property type="component" value="Unassembled WGS sequence"/>
</dbReference>
<dbReference type="Pfam" id="PF00958">
    <property type="entry name" value="GMP_synt_C"/>
    <property type="match status" value="1"/>
</dbReference>
<dbReference type="CDD" id="cd01742">
    <property type="entry name" value="GATase1_GMP_Synthase"/>
    <property type="match status" value="1"/>
</dbReference>
<evidence type="ECO:0000256" key="10">
    <source>
        <dbReference type="ARBA" id="ARBA00022962"/>
    </source>
</evidence>
<feature type="active site" evidence="11">
    <location>
        <position position="174"/>
    </location>
</feature>
<evidence type="ECO:0000256" key="4">
    <source>
        <dbReference type="ARBA" id="ARBA00021562"/>
    </source>
</evidence>